<keyword evidence="6 7" id="KW-0472">Membrane</keyword>
<protein>
    <submittedName>
        <fullName evidence="9">Sugar ABC transporter permease</fullName>
    </submittedName>
</protein>
<keyword evidence="3" id="KW-1003">Cell membrane</keyword>
<dbReference type="EMBL" id="QVLU01000004">
    <property type="protein sequence ID" value="RGE73054.1"/>
    <property type="molecule type" value="Genomic_DNA"/>
</dbReference>
<dbReference type="InterPro" id="IPR035906">
    <property type="entry name" value="MetI-like_sf"/>
</dbReference>
<dbReference type="PANTHER" id="PTHR43227">
    <property type="entry name" value="BLL4140 PROTEIN"/>
    <property type="match status" value="1"/>
</dbReference>
<reference evidence="9 12" key="1">
    <citation type="submission" date="2018-08" db="EMBL/GenBank/DDBJ databases">
        <title>A genome reference for cultivated species of the human gut microbiota.</title>
        <authorList>
            <person name="Zou Y."/>
            <person name="Xue W."/>
            <person name="Luo G."/>
        </authorList>
    </citation>
    <scope>NUCLEOTIDE SEQUENCE [LARGE SCALE GENOMIC DNA]</scope>
    <source>
        <strain evidence="10 12">AF26-4BH</strain>
        <strain evidence="9">TF05-5AC</strain>
    </source>
</reference>
<dbReference type="RefSeq" id="WP_025488275.1">
    <property type="nucleotide sequence ID" value="NZ_CALBAU010000375.1"/>
</dbReference>
<evidence type="ECO:0000313" key="12">
    <source>
        <dbReference type="Proteomes" id="UP000261166"/>
    </source>
</evidence>
<evidence type="ECO:0000256" key="4">
    <source>
        <dbReference type="ARBA" id="ARBA00022692"/>
    </source>
</evidence>
<evidence type="ECO:0000256" key="1">
    <source>
        <dbReference type="ARBA" id="ARBA00004651"/>
    </source>
</evidence>
<dbReference type="InterPro" id="IPR000515">
    <property type="entry name" value="MetI-like"/>
</dbReference>
<comment type="caution">
    <text evidence="9">The sequence shown here is derived from an EMBL/GenBank/DDBJ whole genome shotgun (WGS) entry which is preliminary data.</text>
</comment>
<dbReference type="GO" id="GO:0055085">
    <property type="term" value="P:transmembrane transport"/>
    <property type="evidence" value="ECO:0007669"/>
    <property type="project" value="InterPro"/>
</dbReference>
<dbReference type="SUPFAM" id="SSF161098">
    <property type="entry name" value="MetI-like"/>
    <property type="match status" value="1"/>
</dbReference>
<comment type="similarity">
    <text evidence="7">Belongs to the binding-protein-dependent transport system permease family.</text>
</comment>
<dbReference type="PROSITE" id="PS50928">
    <property type="entry name" value="ABC_TM1"/>
    <property type="match status" value="1"/>
</dbReference>
<feature type="domain" description="ABC transmembrane type-1" evidence="8">
    <location>
        <begin position="84"/>
        <end position="300"/>
    </location>
</feature>
<dbReference type="GeneID" id="97985714"/>
<dbReference type="EMBL" id="QVLV01000001">
    <property type="protein sequence ID" value="RGE65144.1"/>
    <property type="molecule type" value="Genomic_DNA"/>
</dbReference>
<dbReference type="Proteomes" id="UP000261166">
    <property type="component" value="Unassembled WGS sequence"/>
</dbReference>
<organism evidence="9 11">
    <name type="scientific">Eisenbergiella massiliensis</name>
    <dbReference type="NCBI Taxonomy" id="1720294"/>
    <lineage>
        <taxon>Bacteria</taxon>
        <taxon>Bacillati</taxon>
        <taxon>Bacillota</taxon>
        <taxon>Clostridia</taxon>
        <taxon>Lachnospirales</taxon>
        <taxon>Lachnospiraceae</taxon>
        <taxon>Eisenbergiella</taxon>
    </lineage>
</organism>
<feature type="transmembrane region" description="Helical" evidence="7">
    <location>
        <begin position="130"/>
        <end position="154"/>
    </location>
</feature>
<dbReference type="PANTHER" id="PTHR43227:SF11">
    <property type="entry name" value="BLL4140 PROTEIN"/>
    <property type="match status" value="1"/>
</dbReference>
<dbReference type="AlphaFoldDB" id="A0A3E3IDI6"/>
<keyword evidence="2 7" id="KW-0813">Transport</keyword>
<evidence type="ECO:0000256" key="6">
    <source>
        <dbReference type="ARBA" id="ARBA00023136"/>
    </source>
</evidence>
<feature type="transmembrane region" description="Helical" evidence="7">
    <location>
        <begin position="279"/>
        <end position="300"/>
    </location>
</feature>
<evidence type="ECO:0000256" key="5">
    <source>
        <dbReference type="ARBA" id="ARBA00022989"/>
    </source>
</evidence>
<dbReference type="OrthoDB" id="2637002at2"/>
<accession>A0A3E3IDI6</accession>
<keyword evidence="11" id="KW-1185">Reference proteome</keyword>
<feature type="transmembrane region" description="Helical" evidence="7">
    <location>
        <begin position="23"/>
        <end position="44"/>
    </location>
</feature>
<gene>
    <name evidence="10" type="ORF">DWY69_06095</name>
    <name evidence="9" type="ORF">DXC51_02145</name>
</gene>
<keyword evidence="5 7" id="KW-1133">Transmembrane helix</keyword>
<evidence type="ECO:0000256" key="7">
    <source>
        <dbReference type="RuleBase" id="RU363032"/>
    </source>
</evidence>
<sequence length="313" mass="35711">MRREKRVALKPKGNFRKHFRNDWMLYAMLLPVLLWYVIFCYLPMGGISLAFKNYQYNTGLWHSPWIGLTHFQTMFKDAEFWRAFKNTLIFSFGKLLFHFPMPILMAIALNEIRQPRVKKFFQTVFTFPHFISWVVLSGILISMFASNGIVNQVLGALKLPEVSPLMSLKAFRPFIWISNIWKECGWDAIIYMAALTGIDPQLYEAASIDGANRFQKMRFITWPGILGIVCTMLILQIGGIMGGASFDQIFNLYSSPVYPVADIIDTYVFRQSFQVGTNFGYTTAIGLLKSVIGVVMITIANKVVVSAGEEGLF</sequence>
<feature type="transmembrane region" description="Helical" evidence="7">
    <location>
        <begin position="88"/>
        <end position="109"/>
    </location>
</feature>
<comment type="subcellular location">
    <subcellularLocation>
        <location evidence="1 7">Cell membrane</location>
        <topology evidence="1 7">Multi-pass membrane protein</topology>
    </subcellularLocation>
</comment>
<evidence type="ECO:0000256" key="3">
    <source>
        <dbReference type="ARBA" id="ARBA00022475"/>
    </source>
</evidence>
<dbReference type="InterPro" id="IPR050809">
    <property type="entry name" value="UgpAE/MalFG_permease"/>
</dbReference>
<dbReference type="Proteomes" id="UP000260812">
    <property type="component" value="Unassembled WGS sequence"/>
</dbReference>
<evidence type="ECO:0000313" key="9">
    <source>
        <dbReference type="EMBL" id="RGE65144.1"/>
    </source>
</evidence>
<evidence type="ECO:0000313" key="10">
    <source>
        <dbReference type="EMBL" id="RGE73054.1"/>
    </source>
</evidence>
<evidence type="ECO:0000256" key="2">
    <source>
        <dbReference type="ARBA" id="ARBA00022448"/>
    </source>
</evidence>
<dbReference type="GO" id="GO:0005886">
    <property type="term" value="C:plasma membrane"/>
    <property type="evidence" value="ECO:0007669"/>
    <property type="project" value="UniProtKB-SubCell"/>
</dbReference>
<name>A0A3E3IDI6_9FIRM</name>
<dbReference type="Gene3D" id="1.10.3720.10">
    <property type="entry name" value="MetI-like"/>
    <property type="match status" value="1"/>
</dbReference>
<feature type="transmembrane region" description="Helical" evidence="7">
    <location>
        <begin position="219"/>
        <end position="246"/>
    </location>
</feature>
<evidence type="ECO:0000313" key="11">
    <source>
        <dbReference type="Proteomes" id="UP000260812"/>
    </source>
</evidence>
<evidence type="ECO:0000259" key="8">
    <source>
        <dbReference type="PROSITE" id="PS50928"/>
    </source>
</evidence>
<proteinExistence type="inferred from homology"/>
<keyword evidence="4 7" id="KW-0812">Transmembrane</keyword>
<dbReference type="CDD" id="cd06261">
    <property type="entry name" value="TM_PBP2"/>
    <property type="match status" value="1"/>
</dbReference>
<dbReference type="Pfam" id="PF00528">
    <property type="entry name" value="BPD_transp_1"/>
    <property type="match status" value="1"/>
</dbReference>